<dbReference type="EC" id="3.4.22.70" evidence="3"/>
<keyword evidence="2" id="KW-0472">Membrane</keyword>
<keyword evidence="4" id="KW-1185">Reference proteome</keyword>
<dbReference type="NCBIfam" id="NF033745">
    <property type="entry name" value="class_C_sortase"/>
    <property type="match status" value="1"/>
</dbReference>
<dbReference type="InterPro" id="IPR005754">
    <property type="entry name" value="Sortase"/>
</dbReference>
<evidence type="ECO:0000256" key="1">
    <source>
        <dbReference type="ARBA" id="ARBA00022801"/>
    </source>
</evidence>
<accession>A0ABS4YWX3</accession>
<reference evidence="3 4" key="1">
    <citation type="submission" date="2021-03" db="EMBL/GenBank/DDBJ databases">
        <title>Sequencing the genomes of 1000 actinobacteria strains.</title>
        <authorList>
            <person name="Klenk H.-P."/>
        </authorList>
    </citation>
    <scope>NUCLEOTIDE SEQUENCE [LARGE SCALE GENOMIC DNA]</scope>
    <source>
        <strain evidence="3 4">DSM 16005</strain>
    </source>
</reference>
<dbReference type="NCBIfam" id="TIGR01076">
    <property type="entry name" value="sortase_fam"/>
    <property type="match status" value="1"/>
</dbReference>
<sequence length="297" mass="31480">MGRHYSRAPAGRKSGPGASAPASVVFIAVLVLLGVSVLLYPSAASWFSEVQQSRDLDTYGNSVEILGPVGRSEALEAARDYNRTLTGGILLDPFSHEPAGERSKAGTDYRKQLSLSPDGVMARLNIPSIGADLPVFHGTDDLTLRRGVGHLFGTALPVGGAGTHAVLTGHSGIPESTLFTDLEKVKVGQQISMEVYGEVLAYTVTSVETILLTDTELLRPVPGKDLISLITCTPIGVNTHRLVVTGERTTTPSEEAAERLTMEVGFPWWAAGMGAAVLASATIVFVGSRRERARKDS</sequence>
<dbReference type="Proteomes" id="UP000711614">
    <property type="component" value="Unassembled WGS sequence"/>
</dbReference>
<feature type="transmembrane region" description="Helical" evidence="2">
    <location>
        <begin position="20"/>
        <end position="40"/>
    </location>
</feature>
<name>A0ABS4YWX3_9MICC</name>
<keyword evidence="1 3" id="KW-0378">Hydrolase</keyword>
<proteinExistence type="predicted"/>
<dbReference type="Pfam" id="PF04203">
    <property type="entry name" value="Sortase"/>
    <property type="match status" value="1"/>
</dbReference>
<gene>
    <name evidence="3" type="ORF">JOF48_002086</name>
</gene>
<dbReference type="RefSeq" id="WP_209680446.1">
    <property type="nucleotide sequence ID" value="NZ_JAGIOI010000001.1"/>
</dbReference>
<dbReference type="EMBL" id="JAGIOI010000001">
    <property type="protein sequence ID" value="MBP2413287.1"/>
    <property type="molecule type" value="Genomic_DNA"/>
</dbReference>
<comment type="caution">
    <text evidence="3">The sequence shown here is derived from an EMBL/GenBank/DDBJ whole genome shotgun (WGS) entry which is preliminary data.</text>
</comment>
<evidence type="ECO:0000256" key="2">
    <source>
        <dbReference type="SAM" id="Phobius"/>
    </source>
</evidence>
<dbReference type="CDD" id="cd05827">
    <property type="entry name" value="Sortase_C"/>
    <property type="match status" value="1"/>
</dbReference>
<dbReference type="SUPFAM" id="SSF63817">
    <property type="entry name" value="Sortase"/>
    <property type="match status" value="1"/>
</dbReference>
<dbReference type="GO" id="GO:0016787">
    <property type="term" value="F:hydrolase activity"/>
    <property type="evidence" value="ECO:0007669"/>
    <property type="project" value="UniProtKB-KW"/>
</dbReference>
<keyword evidence="2" id="KW-1133">Transmembrane helix</keyword>
<dbReference type="Gene3D" id="2.40.260.10">
    <property type="entry name" value="Sortase"/>
    <property type="match status" value="1"/>
</dbReference>
<feature type="transmembrane region" description="Helical" evidence="2">
    <location>
        <begin position="266"/>
        <end position="287"/>
    </location>
</feature>
<dbReference type="InterPro" id="IPR023365">
    <property type="entry name" value="Sortase_dom-sf"/>
</dbReference>
<evidence type="ECO:0000313" key="3">
    <source>
        <dbReference type="EMBL" id="MBP2413287.1"/>
    </source>
</evidence>
<dbReference type="InterPro" id="IPR042002">
    <property type="entry name" value="Sortase_C"/>
</dbReference>
<evidence type="ECO:0000313" key="4">
    <source>
        <dbReference type="Proteomes" id="UP000711614"/>
    </source>
</evidence>
<organism evidence="3 4">
    <name type="scientific">Arthrobacter stackebrandtii</name>
    <dbReference type="NCBI Taxonomy" id="272161"/>
    <lineage>
        <taxon>Bacteria</taxon>
        <taxon>Bacillati</taxon>
        <taxon>Actinomycetota</taxon>
        <taxon>Actinomycetes</taxon>
        <taxon>Micrococcales</taxon>
        <taxon>Micrococcaceae</taxon>
        <taxon>Arthrobacter</taxon>
    </lineage>
</organism>
<keyword evidence="2" id="KW-0812">Transmembrane</keyword>
<protein>
    <submittedName>
        <fullName evidence="3">Sortase A</fullName>
        <ecNumber evidence="3">3.4.22.70</ecNumber>
    </submittedName>
</protein>